<protein>
    <submittedName>
        <fullName evidence="2">Uncharacterized protein</fullName>
    </submittedName>
</protein>
<accession>A0A4D4KL31</accession>
<comment type="caution">
    <text evidence="2">The sequence shown here is derived from an EMBL/GenBank/DDBJ whole genome shotgun (WGS) entry which is preliminary data.</text>
</comment>
<evidence type="ECO:0000313" key="3">
    <source>
        <dbReference type="Proteomes" id="UP000299290"/>
    </source>
</evidence>
<evidence type="ECO:0000256" key="1">
    <source>
        <dbReference type="SAM" id="MobiDB-lite"/>
    </source>
</evidence>
<name>A0A4D4KL31_9ACTN</name>
<feature type="compositionally biased region" description="Acidic residues" evidence="1">
    <location>
        <begin position="75"/>
        <end position="89"/>
    </location>
</feature>
<reference evidence="2 3" key="1">
    <citation type="journal article" date="2020" name="Int. J. Syst. Evol. Microbiol.">
        <title>Reclassification of Streptomyces castelarensis and Streptomyces sporoclivatus as later heterotypic synonyms of Streptomyces antimycoticus.</title>
        <authorList>
            <person name="Komaki H."/>
            <person name="Tamura T."/>
        </authorList>
    </citation>
    <scope>NUCLEOTIDE SEQUENCE [LARGE SCALE GENOMIC DNA]</scope>
    <source>
        <strain evidence="2 3">NBRC 12839</strain>
    </source>
</reference>
<feature type="compositionally biased region" description="Low complexity" evidence="1">
    <location>
        <begin position="106"/>
        <end position="117"/>
    </location>
</feature>
<feature type="compositionally biased region" description="Basic and acidic residues" evidence="1">
    <location>
        <begin position="122"/>
        <end position="140"/>
    </location>
</feature>
<proteinExistence type="predicted"/>
<keyword evidence="3" id="KW-1185">Reference proteome</keyword>
<feature type="region of interest" description="Disordered" evidence="1">
    <location>
        <begin position="1"/>
        <end position="50"/>
    </location>
</feature>
<dbReference type="EMBL" id="BJHV01000001">
    <property type="protein sequence ID" value="GDY47556.1"/>
    <property type="molecule type" value="Genomic_DNA"/>
</dbReference>
<sequence length="140" mass="14452">MNTRGRYTLPAPTSTRPAASVNRALEQTRRAPEAAAGREEDACEGAGCAEGGGDCAVCEAGRSFREPSDVSAESAEGEEGGAAEEAEVTDEARCAESPSPVSLPHAVTVASAPTSSAHKTGGRSERDRDVVVRRAVEPLR</sequence>
<gene>
    <name evidence="2" type="ORF">SANT12839_084380</name>
</gene>
<feature type="compositionally biased region" description="Polar residues" evidence="1">
    <location>
        <begin position="1"/>
        <end position="17"/>
    </location>
</feature>
<feature type="region of interest" description="Disordered" evidence="1">
    <location>
        <begin position="64"/>
        <end position="140"/>
    </location>
</feature>
<dbReference type="AlphaFoldDB" id="A0A4D4KL31"/>
<feature type="compositionally biased region" description="Basic and acidic residues" evidence="1">
    <location>
        <begin position="26"/>
        <end position="40"/>
    </location>
</feature>
<dbReference type="Proteomes" id="UP000299290">
    <property type="component" value="Unassembled WGS sequence"/>
</dbReference>
<evidence type="ECO:0000313" key="2">
    <source>
        <dbReference type="EMBL" id="GDY47556.1"/>
    </source>
</evidence>
<organism evidence="2 3">
    <name type="scientific">Streptomyces antimycoticus</name>
    <dbReference type="NCBI Taxonomy" id="68175"/>
    <lineage>
        <taxon>Bacteria</taxon>
        <taxon>Bacillati</taxon>
        <taxon>Actinomycetota</taxon>
        <taxon>Actinomycetes</taxon>
        <taxon>Kitasatosporales</taxon>
        <taxon>Streptomycetaceae</taxon>
        <taxon>Streptomyces</taxon>
        <taxon>Streptomyces violaceusniger group</taxon>
    </lineage>
</organism>